<protein>
    <recommendedName>
        <fullName evidence="10">Cytochrome c oxidase polypeptide 4</fullName>
        <ecNumber evidence="10">7.1.1.9</ecNumber>
    </recommendedName>
    <alternativeName>
        <fullName evidence="10">Cytochrome aa3 subunit 4</fullName>
    </alternativeName>
    <alternativeName>
        <fullName evidence="10">Cytochrome c oxidase polypeptide IV</fullName>
    </alternativeName>
</protein>
<comment type="catalytic activity">
    <reaction evidence="9 10">
        <text>4 Fe(II)-[cytochrome c] + O2 + 8 H(+)(in) = 4 Fe(III)-[cytochrome c] + 2 H2O + 4 H(+)(out)</text>
        <dbReference type="Rhea" id="RHEA:11436"/>
        <dbReference type="Rhea" id="RHEA-COMP:10350"/>
        <dbReference type="Rhea" id="RHEA-COMP:14399"/>
        <dbReference type="ChEBI" id="CHEBI:15377"/>
        <dbReference type="ChEBI" id="CHEBI:15378"/>
        <dbReference type="ChEBI" id="CHEBI:15379"/>
        <dbReference type="ChEBI" id="CHEBI:29033"/>
        <dbReference type="ChEBI" id="CHEBI:29034"/>
        <dbReference type="EC" id="7.1.1.9"/>
    </reaction>
</comment>
<evidence type="ECO:0000313" key="12">
    <source>
        <dbReference type="EMBL" id="MDN4481552.1"/>
    </source>
</evidence>
<evidence type="ECO:0000256" key="6">
    <source>
        <dbReference type="ARBA" id="ARBA00022967"/>
    </source>
</evidence>
<feature type="transmembrane region" description="Helical" evidence="11">
    <location>
        <begin position="7"/>
        <end position="25"/>
    </location>
</feature>
<sequence length="133" mass="14894">MRLESNVFWIPSIFFFLAGTLYGIFTSWSEWVGIVAILLTGGMFIMIGIYFKMLEKRHGRRPEDDEDAHISELAGSQGVYAPWSWWPLVIALGSALAFVAMAVGWWIMVPAVIIGSVGLVGWVFEFSTGRHAH</sequence>
<comment type="similarity">
    <text evidence="3 10">Belongs to the cytochrome c oxidase bacterial subunit CtaF family.</text>
</comment>
<dbReference type="EC" id="7.1.1.9" evidence="10"/>
<evidence type="ECO:0000256" key="11">
    <source>
        <dbReference type="SAM" id="Phobius"/>
    </source>
</evidence>
<evidence type="ECO:0000256" key="2">
    <source>
        <dbReference type="ARBA" id="ARBA00004651"/>
    </source>
</evidence>
<keyword evidence="7 11" id="KW-1133">Transmembrane helix</keyword>
<gene>
    <name evidence="12" type="ORF">QQX02_11520</name>
</gene>
<feature type="transmembrane region" description="Helical" evidence="11">
    <location>
        <begin position="105"/>
        <end position="124"/>
    </location>
</feature>
<evidence type="ECO:0000256" key="10">
    <source>
        <dbReference type="PIRNR" id="PIRNR017385"/>
    </source>
</evidence>
<dbReference type="PIRSF" id="PIRSF017385">
    <property type="entry name" value="CtaF"/>
    <property type="match status" value="1"/>
</dbReference>
<evidence type="ECO:0000256" key="4">
    <source>
        <dbReference type="ARBA" id="ARBA00022475"/>
    </source>
</evidence>
<evidence type="ECO:0000256" key="1">
    <source>
        <dbReference type="ARBA" id="ARBA00002536"/>
    </source>
</evidence>
<dbReference type="RefSeq" id="WP_301143230.1">
    <property type="nucleotide sequence ID" value="NZ_JAUHQA010000001.1"/>
</dbReference>
<comment type="function">
    <text evidence="1 10">Part of cytochrome c oxidase, its function is unknown.</text>
</comment>
<evidence type="ECO:0000256" key="3">
    <source>
        <dbReference type="ARBA" id="ARBA00006870"/>
    </source>
</evidence>
<evidence type="ECO:0000256" key="5">
    <source>
        <dbReference type="ARBA" id="ARBA00022692"/>
    </source>
</evidence>
<keyword evidence="13" id="KW-1185">Reference proteome</keyword>
<dbReference type="Pfam" id="PF12270">
    <property type="entry name" value="Cyt_c_ox_IV"/>
    <property type="match status" value="1"/>
</dbReference>
<reference evidence="12" key="1">
    <citation type="submission" date="2023-06" db="EMBL/GenBank/DDBJ databases">
        <title>Egi l300058.</title>
        <authorList>
            <person name="Gao L."/>
            <person name="Fang B.-Z."/>
            <person name="Li W.-J."/>
        </authorList>
    </citation>
    <scope>NUCLEOTIDE SEQUENCE</scope>
    <source>
        <strain evidence="12">EGI L300058</strain>
    </source>
</reference>
<feature type="transmembrane region" description="Helical" evidence="11">
    <location>
        <begin position="31"/>
        <end position="51"/>
    </location>
</feature>
<keyword evidence="5 11" id="KW-0812">Transmembrane</keyword>
<keyword evidence="6 10" id="KW-1278">Translocase</keyword>
<dbReference type="InterPro" id="IPR021050">
    <property type="entry name" value="Cyt_c_oxidase_su4_actinobac"/>
</dbReference>
<name>A0ABT8GJE9_9MICO</name>
<comment type="caution">
    <text evidence="12">The sequence shown here is derived from an EMBL/GenBank/DDBJ whole genome shotgun (WGS) entry which is preliminary data.</text>
</comment>
<dbReference type="Proteomes" id="UP001172708">
    <property type="component" value="Unassembled WGS sequence"/>
</dbReference>
<proteinExistence type="inferred from homology"/>
<comment type="subcellular location">
    <subcellularLocation>
        <location evidence="2">Cell membrane</location>
        <topology evidence="2">Multi-pass membrane protein</topology>
    </subcellularLocation>
</comment>
<feature type="transmembrane region" description="Helical" evidence="11">
    <location>
        <begin position="79"/>
        <end position="99"/>
    </location>
</feature>
<evidence type="ECO:0000256" key="7">
    <source>
        <dbReference type="ARBA" id="ARBA00022989"/>
    </source>
</evidence>
<keyword evidence="4 10" id="KW-1003">Cell membrane</keyword>
<accession>A0ABT8GJE9</accession>
<evidence type="ECO:0000313" key="13">
    <source>
        <dbReference type="Proteomes" id="UP001172708"/>
    </source>
</evidence>
<comment type="subunit">
    <text evidence="10">Associates with subunits I, II and III to form cytochrome c oxidase.</text>
</comment>
<evidence type="ECO:0000256" key="8">
    <source>
        <dbReference type="ARBA" id="ARBA00023136"/>
    </source>
</evidence>
<evidence type="ECO:0000256" key="9">
    <source>
        <dbReference type="ARBA" id="ARBA00047816"/>
    </source>
</evidence>
<dbReference type="EMBL" id="JAUHQA010000001">
    <property type="protein sequence ID" value="MDN4481552.1"/>
    <property type="molecule type" value="Genomic_DNA"/>
</dbReference>
<organism evidence="12 13">
    <name type="scientific">Demequina muriae</name>
    <dbReference type="NCBI Taxonomy" id="3051664"/>
    <lineage>
        <taxon>Bacteria</taxon>
        <taxon>Bacillati</taxon>
        <taxon>Actinomycetota</taxon>
        <taxon>Actinomycetes</taxon>
        <taxon>Micrococcales</taxon>
        <taxon>Demequinaceae</taxon>
        <taxon>Demequina</taxon>
    </lineage>
</organism>
<keyword evidence="8 10" id="KW-0472">Membrane</keyword>